<dbReference type="SUPFAM" id="SSF56601">
    <property type="entry name" value="beta-lactamase/transpeptidase-like"/>
    <property type="match status" value="1"/>
</dbReference>
<dbReference type="InterPro" id="IPR001466">
    <property type="entry name" value="Beta-lactam-related"/>
</dbReference>
<dbReference type="PANTHER" id="PTHR46825">
    <property type="entry name" value="D-ALANYL-D-ALANINE-CARBOXYPEPTIDASE/ENDOPEPTIDASE AMPH"/>
    <property type="match status" value="1"/>
</dbReference>
<comment type="caution">
    <text evidence="2">The sequence shown here is derived from an EMBL/GenBank/DDBJ whole genome shotgun (WGS) entry which is preliminary data.</text>
</comment>
<dbReference type="Gene3D" id="3.40.710.10">
    <property type="entry name" value="DD-peptidase/beta-lactamase superfamily"/>
    <property type="match status" value="1"/>
</dbReference>
<name>A0ABT2C297_9BURK</name>
<evidence type="ECO:0000313" key="3">
    <source>
        <dbReference type="Proteomes" id="UP001165263"/>
    </source>
</evidence>
<dbReference type="InterPro" id="IPR050491">
    <property type="entry name" value="AmpC-like"/>
</dbReference>
<accession>A0ABT2C297</accession>
<dbReference type="RefSeq" id="WP_259449896.1">
    <property type="nucleotide sequence ID" value="NZ_CP119520.1"/>
</dbReference>
<reference evidence="2" key="1">
    <citation type="submission" date="2022-08" db="EMBL/GenBank/DDBJ databases">
        <title>Reclassification of Massilia species as members of the genera Telluria, Duganella, Pseudoduganella, Mokoshia gen. nov. and Zemynaea gen. nov. using orthogonal and non-orthogonal genome-based approaches.</title>
        <authorList>
            <person name="Bowman J.P."/>
        </authorList>
    </citation>
    <scope>NUCLEOTIDE SEQUENCE</scope>
    <source>
        <strain evidence="2">LMG 11547</strain>
    </source>
</reference>
<keyword evidence="3" id="KW-1185">Reference proteome</keyword>
<dbReference type="Proteomes" id="UP001165263">
    <property type="component" value="Unassembled WGS sequence"/>
</dbReference>
<dbReference type="EMBL" id="JANUHC010000005">
    <property type="protein sequence ID" value="MCS0630799.1"/>
    <property type="molecule type" value="Genomic_DNA"/>
</dbReference>
<sequence length="469" mass="50397">MNPQRIFLGLCAFAWTLHAAADERITRIENGLREPVAVRGAPARTMRLVDRMRDLHVPGVSIAVIDHGRIVWTRAYGVADVETGRPVTPATLFQAASISKPVAAVATVKSRIDLDADVNTRLRGWRVPENAFTAHQPVTVRALLSHTAGVSDGGLAGYPATASCPTLRQELEKAAITSEPGSRYAYSSLGYGVLQQVLVDTTGRPFDALARDTVFAPLGMRDSLFASTLPAALAPRAAKGHALDGTPIAGGWHCYPEEAAAGLWTTAADLARFAIALQDRKHAFLSKQQLEMLLTPVRGDYGLGFELGHAGREPAFHHSGSNAGYKAQLWAYTRTGQGAVILTNGDNGAKLIAELMGAIAAEYGWEDWRPIERAAVPGNTALFDRYTGSYAVSNVVLRVERRGDVLTLAGPPLGPEPVELIPAGDADFFVREKDATLHFDTEADGNVNTLTFVDGRPRPGRRIEPAVSR</sequence>
<evidence type="ECO:0000259" key="1">
    <source>
        <dbReference type="Pfam" id="PF00144"/>
    </source>
</evidence>
<gene>
    <name evidence="2" type="ORF">NX786_15795</name>
</gene>
<organism evidence="2 3">
    <name type="scientific">Telluria mixta</name>
    <dbReference type="NCBI Taxonomy" id="34071"/>
    <lineage>
        <taxon>Bacteria</taxon>
        <taxon>Pseudomonadati</taxon>
        <taxon>Pseudomonadota</taxon>
        <taxon>Betaproteobacteria</taxon>
        <taxon>Burkholderiales</taxon>
        <taxon>Oxalobacteraceae</taxon>
        <taxon>Telluria group</taxon>
        <taxon>Telluria</taxon>
    </lineage>
</organism>
<dbReference type="InterPro" id="IPR012338">
    <property type="entry name" value="Beta-lactam/transpept-like"/>
</dbReference>
<dbReference type="Pfam" id="PF00144">
    <property type="entry name" value="Beta-lactamase"/>
    <property type="match status" value="1"/>
</dbReference>
<feature type="domain" description="Beta-lactamase-related" evidence="1">
    <location>
        <begin position="50"/>
        <end position="349"/>
    </location>
</feature>
<proteinExistence type="predicted"/>
<protein>
    <submittedName>
        <fullName evidence="2">Beta-lactamase family protein</fullName>
    </submittedName>
</protein>
<dbReference type="PANTHER" id="PTHR46825:SF12">
    <property type="entry name" value="PENICILLIN-BINDING PROTEIN 4"/>
    <property type="match status" value="1"/>
</dbReference>
<evidence type="ECO:0000313" key="2">
    <source>
        <dbReference type="EMBL" id="MCS0630799.1"/>
    </source>
</evidence>